<sequence>MNANMKASSHAPHGVSPFFMGGGLFLVSAPVHLSVEQDVSILISALTLALIGGAYIGFAAQHISQKVFWGELAVAIGFALAALAGVMWWPAMIGLGLIAHAVWDILHHNRKFGADVPSWYISLCAVFDVAAGLFLLLLYGL</sequence>
<gene>
    <name evidence="2" type="ORF">SAMN05444851_1743</name>
</gene>
<keyword evidence="3" id="KW-1185">Reference proteome</keyword>
<feature type="transmembrane region" description="Helical" evidence="1">
    <location>
        <begin position="12"/>
        <end position="33"/>
    </location>
</feature>
<keyword evidence="1" id="KW-1133">Transmembrane helix</keyword>
<evidence type="ECO:0000313" key="2">
    <source>
        <dbReference type="EMBL" id="SEW15453.1"/>
    </source>
</evidence>
<dbReference type="RefSeq" id="WP_091429915.1">
    <property type="nucleotide sequence ID" value="NZ_FOJB01000001.1"/>
</dbReference>
<keyword evidence="1" id="KW-0472">Membrane</keyword>
<feature type="transmembrane region" description="Helical" evidence="1">
    <location>
        <begin position="72"/>
        <end position="99"/>
    </location>
</feature>
<dbReference type="OrthoDB" id="673341at2"/>
<name>A0A1I0PM80_9RHOB</name>
<proteinExistence type="predicted"/>
<reference evidence="2 3" key="1">
    <citation type="submission" date="2016-10" db="EMBL/GenBank/DDBJ databases">
        <authorList>
            <person name="de Groot N.N."/>
        </authorList>
    </citation>
    <scope>NUCLEOTIDE SEQUENCE [LARGE SCALE GENOMIC DNA]</scope>
    <source>
        <strain evidence="2 3">DSM 29439</strain>
    </source>
</reference>
<evidence type="ECO:0000313" key="3">
    <source>
        <dbReference type="Proteomes" id="UP000199650"/>
    </source>
</evidence>
<organism evidence="2 3">
    <name type="scientific">Aliiroseovarius sediminilitoris</name>
    <dbReference type="NCBI Taxonomy" id="1173584"/>
    <lineage>
        <taxon>Bacteria</taxon>
        <taxon>Pseudomonadati</taxon>
        <taxon>Pseudomonadota</taxon>
        <taxon>Alphaproteobacteria</taxon>
        <taxon>Rhodobacterales</taxon>
        <taxon>Paracoccaceae</taxon>
        <taxon>Aliiroseovarius</taxon>
    </lineage>
</organism>
<dbReference type="STRING" id="1173584.SAMN05444851_1743"/>
<protein>
    <submittedName>
        <fullName evidence="2">Uncharacterized protein</fullName>
    </submittedName>
</protein>
<feature type="transmembrane region" description="Helical" evidence="1">
    <location>
        <begin position="39"/>
        <end position="60"/>
    </location>
</feature>
<dbReference type="Proteomes" id="UP000199650">
    <property type="component" value="Unassembled WGS sequence"/>
</dbReference>
<accession>A0A1I0PM80</accession>
<keyword evidence="1" id="KW-0812">Transmembrane</keyword>
<evidence type="ECO:0000256" key="1">
    <source>
        <dbReference type="SAM" id="Phobius"/>
    </source>
</evidence>
<dbReference type="EMBL" id="FOJB01000001">
    <property type="protein sequence ID" value="SEW15453.1"/>
    <property type="molecule type" value="Genomic_DNA"/>
</dbReference>
<dbReference type="AlphaFoldDB" id="A0A1I0PM80"/>
<feature type="transmembrane region" description="Helical" evidence="1">
    <location>
        <begin position="119"/>
        <end position="139"/>
    </location>
</feature>